<evidence type="ECO:0000313" key="6">
    <source>
        <dbReference type="Proteomes" id="UP000007110"/>
    </source>
</evidence>
<dbReference type="InterPro" id="IPR052462">
    <property type="entry name" value="SLIRP/GR-RBP-like"/>
</dbReference>
<feature type="domain" description="RRM" evidence="4">
    <location>
        <begin position="123"/>
        <end position="194"/>
    </location>
</feature>
<dbReference type="GeneID" id="580007"/>
<keyword evidence="1 2" id="KW-0694">RNA-binding</keyword>
<reference evidence="6" key="1">
    <citation type="submission" date="2015-02" db="EMBL/GenBank/DDBJ databases">
        <title>Genome sequencing for Strongylocentrotus purpuratus.</title>
        <authorList>
            <person name="Murali S."/>
            <person name="Liu Y."/>
            <person name="Vee V."/>
            <person name="English A."/>
            <person name="Wang M."/>
            <person name="Skinner E."/>
            <person name="Han Y."/>
            <person name="Muzny D.M."/>
            <person name="Worley K.C."/>
            <person name="Gibbs R.A."/>
        </authorList>
    </citation>
    <scope>NUCLEOTIDE SEQUENCE</scope>
</reference>
<protein>
    <recommendedName>
        <fullName evidence="4">RRM domain-containing protein</fullName>
    </recommendedName>
</protein>
<sequence>MSSSDRDRNRSGRGQQGPQSSADKPPNSRLFIICSKLQTESDLKDYFGQFGEVEDVFLVKDKVTREPKGVAYVKFAKFSQAARAMEESDGKRVMNMSKPIKVIIANSRGSHSSKDIDEKTELTRLFVVVPSSYDDDELYKKFDEYGEIDHVTIITDKKTGANKGFGYVKFRRVSGAANALENCDRSFKAVMAEPRRSEKRSRDDVFERDYSRSSDHDRLDYGRPDYIRYDHVRKDYGRGSDGGRAADYGRFSHSRVESDYPMRGEYTSPTALPRATAPQVGNFEVDGMFFPQGPGLPTNLSPRLVADIVGPVTETQVKGLFSIIPGMEYCDYREEQVSWGYKGTAYVRYSSAAQAAYAKQKLDNFEYPPGCPMQVKFVEDNSSTTINTGSVLGGFTPAAASQPPSCTVALPPLQPMADPDSPVEERLFVICTRPLPDPIICDVFRRFGNFISYKNVHGRNYGYAKYARKESAEICLNTLHGQTIAGEKLKVIVADPEPEERKRPRTT</sequence>
<dbReference type="InterPro" id="IPR000504">
    <property type="entry name" value="RRM_dom"/>
</dbReference>
<dbReference type="KEGG" id="spu:580007"/>
<dbReference type="SMART" id="SM00360">
    <property type="entry name" value="RRM"/>
    <property type="match status" value="4"/>
</dbReference>
<keyword evidence="6" id="KW-1185">Reference proteome</keyword>
<dbReference type="Gene3D" id="3.30.70.330">
    <property type="match status" value="4"/>
</dbReference>
<reference evidence="5" key="2">
    <citation type="submission" date="2021-01" db="UniProtKB">
        <authorList>
            <consortium name="EnsemblMetazoa"/>
        </authorList>
    </citation>
    <scope>IDENTIFICATION</scope>
</reference>
<dbReference type="GO" id="GO:0003723">
    <property type="term" value="F:RNA binding"/>
    <property type="evidence" value="ECO:0000318"/>
    <property type="project" value="GO_Central"/>
</dbReference>
<dbReference type="InterPro" id="IPR012677">
    <property type="entry name" value="Nucleotide-bd_a/b_plait_sf"/>
</dbReference>
<dbReference type="SUPFAM" id="SSF54928">
    <property type="entry name" value="RNA-binding domain, RBD"/>
    <property type="match status" value="3"/>
</dbReference>
<feature type="compositionally biased region" description="Basic and acidic residues" evidence="3">
    <location>
        <begin position="1"/>
        <end position="10"/>
    </location>
</feature>
<evidence type="ECO:0000256" key="1">
    <source>
        <dbReference type="ARBA" id="ARBA00022884"/>
    </source>
</evidence>
<feature type="domain" description="RRM" evidence="4">
    <location>
        <begin position="30"/>
        <end position="107"/>
    </location>
</feature>
<dbReference type="FunCoup" id="A0A7M7NFV8">
    <property type="interactions" value="1722"/>
</dbReference>
<evidence type="ECO:0000256" key="2">
    <source>
        <dbReference type="PROSITE-ProRule" id="PRU00176"/>
    </source>
</evidence>
<proteinExistence type="predicted"/>
<dbReference type="EnsemblMetazoa" id="XM_030979904">
    <property type="protein sequence ID" value="XP_030835764"/>
    <property type="gene ID" value="LOC580007"/>
</dbReference>
<name>A0A7M7NFV8_STRPU</name>
<dbReference type="RefSeq" id="XP_785181.2">
    <property type="nucleotide sequence ID" value="XM_780088.5"/>
</dbReference>
<dbReference type="FunFam" id="3.30.70.330:FF:001758">
    <property type="match status" value="1"/>
</dbReference>
<dbReference type="RefSeq" id="XP_030835764.1">
    <property type="nucleotide sequence ID" value="XM_030979904.1"/>
</dbReference>
<dbReference type="AlphaFoldDB" id="A0A7M7NFV8"/>
<dbReference type="InterPro" id="IPR035979">
    <property type="entry name" value="RBD_domain_sf"/>
</dbReference>
<accession>A0A7M7NFV8</accession>
<dbReference type="Pfam" id="PF00076">
    <property type="entry name" value="RRM_1"/>
    <property type="match status" value="3"/>
</dbReference>
<dbReference type="PROSITE" id="PS50102">
    <property type="entry name" value="RRM"/>
    <property type="match status" value="3"/>
</dbReference>
<feature type="region of interest" description="Disordered" evidence="3">
    <location>
        <begin position="1"/>
        <end position="28"/>
    </location>
</feature>
<organism evidence="5 6">
    <name type="scientific">Strongylocentrotus purpuratus</name>
    <name type="common">Purple sea urchin</name>
    <dbReference type="NCBI Taxonomy" id="7668"/>
    <lineage>
        <taxon>Eukaryota</taxon>
        <taxon>Metazoa</taxon>
        <taxon>Echinodermata</taxon>
        <taxon>Eleutherozoa</taxon>
        <taxon>Echinozoa</taxon>
        <taxon>Echinoidea</taxon>
        <taxon>Euechinoidea</taxon>
        <taxon>Echinacea</taxon>
        <taxon>Camarodonta</taxon>
        <taxon>Echinidea</taxon>
        <taxon>Strongylocentrotidae</taxon>
        <taxon>Strongylocentrotus</taxon>
    </lineage>
</organism>
<evidence type="ECO:0000313" key="5">
    <source>
        <dbReference type="EnsemblMetazoa" id="XP_030835764"/>
    </source>
</evidence>
<dbReference type="OMA" id="MIPKTYT"/>
<dbReference type="PANTHER" id="PTHR48027">
    <property type="entry name" value="HETEROGENEOUS NUCLEAR RIBONUCLEOPROTEIN 87F-RELATED"/>
    <property type="match status" value="1"/>
</dbReference>
<evidence type="ECO:0000256" key="3">
    <source>
        <dbReference type="SAM" id="MobiDB-lite"/>
    </source>
</evidence>
<dbReference type="CDD" id="cd12366">
    <property type="entry name" value="RRM1_RBM45"/>
    <property type="match status" value="1"/>
</dbReference>
<dbReference type="EnsemblMetazoa" id="XM_780088">
    <property type="protein sequence ID" value="XP_785181"/>
    <property type="gene ID" value="LOC580007"/>
</dbReference>
<dbReference type="CTD" id="129831"/>
<dbReference type="GO" id="GO:1990904">
    <property type="term" value="C:ribonucleoprotein complex"/>
    <property type="evidence" value="ECO:0000318"/>
    <property type="project" value="GO_Central"/>
</dbReference>
<dbReference type="InParanoid" id="A0A7M7NFV8"/>
<feature type="domain" description="RRM" evidence="4">
    <location>
        <begin position="425"/>
        <end position="496"/>
    </location>
</feature>
<dbReference type="OrthoDB" id="78437at2759"/>
<dbReference type="Proteomes" id="UP000007110">
    <property type="component" value="Unassembled WGS sequence"/>
</dbReference>
<evidence type="ECO:0000259" key="4">
    <source>
        <dbReference type="PROSITE" id="PS50102"/>
    </source>
</evidence>
<dbReference type="InterPro" id="IPR034203">
    <property type="entry name" value="RBM45_RRM1"/>
</dbReference>